<dbReference type="Pfam" id="PF00370">
    <property type="entry name" value="FGGY_N"/>
    <property type="match status" value="1"/>
</dbReference>
<evidence type="ECO:0000259" key="9">
    <source>
        <dbReference type="Pfam" id="PF02782"/>
    </source>
</evidence>
<feature type="domain" description="Carbohydrate kinase FGGY N-terminal" evidence="8">
    <location>
        <begin position="7"/>
        <end position="252"/>
    </location>
</feature>
<evidence type="ECO:0000256" key="3">
    <source>
        <dbReference type="ARBA" id="ARBA00022741"/>
    </source>
</evidence>
<evidence type="ECO:0000313" key="11">
    <source>
        <dbReference type="Proteomes" id="UP000293850"/>
    </source>
</evidence>
<comment type="similarity">
    <text evidence="1 7">Belongs to the FGGY kinase family.</text>
</comment>
<keyword evidence="2 7" id="KW-0808">Transferase</keyword>
<dbReference type="SUPFAM" id="SSF53067">
    <property type="entry name" value="Actin-like ATPase domain"/>
    <property type="match status" value="2"/>
</dbReference>
<evidence type="ECO:0000256" key="6">
    <source>
        <dbReference type="ARBA" id="ARBA00043149"/>
    </source>
</evidence>
<reference evidence="10 11" key="1">
    <citation type="submission" date="2019-03" db="EMBL/GenBank/DDBJ databases">
        <title>Complete genome sequence of an arsenate-respiring bacteria, Citrobacter sp. LY-1.</title>
        <authorList>
            <person name="Wang H."/>
            <person name="Liu Y."/>
            <person name="Li Q."/>
            <person name="Huang J."/>
        </authorList>
    </citation>
    <scope>NUCLEOTIDE SEQUENCE [LARGE SCALE GENOMIC DNA]</scope>
    <source>
        <strain evidence="10 11">LY-1</strain>
    </source>
</reference>
<dbReference type="GO" id="GO:0019563">
    <property type="term" value="P:glycerol catabolic process"/>
    <property type="evidence" value="ECO:0007669"/>
    <property type="project" value="TreeGrafter"/>
</dbReference>
<sequence>MIEYEDVILAIDEGTSGTRAAVVARNSQVHCLEYQPLQVSSQRHGVVEQDADEILQATIAVCRTAIVNAQRSKMRIVALAIATQRSTAVLWDAGTGKALAPAMVWQDARFTHELAQLAPEWDAKLLPLIGRPVGIRSPYLWASYHIANTPAVKKAHQAGTLVFGTVDSWLLWHLAQEKKCVTTPTNATSAGAYCLNEHQYYLPWLQTLNFPASLLPSLHDDADDFGTTREDLLGISVPIRACAGDQFAGAIGLGCTERGQAFCMHGTGSFVDLMMGPKVPTLKKSCESTLTMTARRQKGRSHFSVETFVPTTGSALNWVCEKLHWFDSPEQISELAAQASDSGGVSFIPALTGLRVPHLQPQARASLNGISISTTRPQVAYAILEGIAHSVAACIRANEAATGIPTQELVVGGGLSNSDTLLQIQADVSGIPVRRMAETARASLRGAAFLAGADGLLWDSLTDACATLKTARLFEPKISHDLREQKISRWEMRIALEMDAASSLTSANQERTHL</sequence>
<evidence type="ECO:0000256" key="2">
    <source>
        <dbReference type="ARBA" id="ARBA00022679"/>
    </source>
</evidence>
<dbReference type="PANTHER" id="PTHR10196:SF69">
    <property type="entry name" value="GLYCEROL KINASE"/>
    <property type="match status" value="1"/>
</dbReference>
<keyword evidence="3" id="KW-0547">Nucleotide-binding</keyword>
<dbReference type="InterPro" id="IPR018485">
    <property type="entry name" value="FGGY_C"/>
</dbReference>
<dbReference type="InterPro" id="IPR018483">
    <property type="entry name" value="Carb_kinase_FGGY_CS"/>
</dbReference>
<dbReference type="EMBL" id="CP037864">
    <property type="protein sequence ID" value="QBM25497.1"/>
    <property type="molecule type" value="Genomic_DNA"/>
</dbReference>
<protein>
    <recommendedName>
        <fullName evidence="6">ATP:glycerol 3-phosphotransferase</fullName>
    </recommendedName>
</protein>
<feature type="domain" description="Carbohydrate kinase FGGY C-terminal" evidence="9">
    <location>
        <begin position="262"/>
        <end position="452"/>
    </location>
</feature>
<keyword evidence="11" id="KW-1185">Reference proteome</keyword>
<dbReference type="KEGG" id="cars:E1B03_24905"/>
<dbReference type="Pfam" id="PF02782">
    <property type="entry name" value="FGGY_C"/>
    <property type="match status" value="1"/>
</dbReference>
<evidence type="ECO:0000256" key="5">
    <source>
        <dbReference type="ARBA" id="ARBA00022840"/>
    </source>
</evidence>
<dbReference type="GO" id="GO:0005829">
    <property type="term" value="C:cytosol"/>
    <property type="evidence" value="ECO:0007669"/>
    <property type="project" value="TreeGrafter"/>
</dbReference>
<keyword evidence="4 7" id="KW-0418">Kinase</keyword>
<dbReference type="InterPro" id="IPR000577">
    <property type="entry name" value="Carb_kinase_FGGY"/>
</dbReference>
<dbReference type="GO" id="GO:0004370">
    <property type="term" value="F:glycerol kinase activity"/>
    <property type="evidence" value="ECO:0007669"/>
    <property type="project" value="TreeGrafter"/>
</dbReference>
<evidence type="ECO:0000313" key="10">
    <source>
        <dbReference type="EMBL" id="QBM25497.1"/>
    </source>
</evidence>
<dbReference type="PROSITE" id="PS00445">
    <property type="entry name" value="FGGY_KINASES_2"/>
    <property type="match status" value="1"/>
</dbReference>
<evidence type="ECO:0000256" key="7">
    <source>
        <dbReference type="RuleBase" id="RU003733"/>
    </source>
</evidence>
<dbReference type="GO" id="GO:0005524">
    <property type="term" value="F:ATP binding"/>
    <property type="evidence" value="ECO:0007669"/>
    <property type="project" value="UniProtKB-KW"/>
</dbReference>
<dbReference type="PANTHER" id="PTHR10196">
    <property type="entry name" value="SUGAR KINASE"/>
    <property type="match status" value="1"/>
</dbReference>
<dbReference type="PIRSF" id="PIRSF000538">
    <property type="entry name" value="GlpK"/>
    <property type="match status" value="1"/>
</dbReference>
<dbReference type="InterPro" id="IPR043129">
    <property type="entry name" value="ATPase_NBD"/>
</dbReference>
<evidence type="ECO:0000256" key="4">
    <source>
        <dbReference type="ARBA" id="ARBA00022777"/>
    </source>
</evidence>
<accession>A0A4P6WQR2</accession>
<name>A0A4P6WQR2_9ENTR</name>
<evidence type="ECO:0000256" key="1">
    <source>
        <dbReference type="ARBA" id="ARBA00009156"/>
    </source>
</evidence>
<evidence type="ECO:0000259" key="8">
    <source>
        <dbReference type="Pfam" id="PF00370"/>
    </source>
</evidence>
<dbReference type="InterPro" id="IPR018484">
    <property type="entry name" value="FGGY_N"/>
</dbReference>
<keyword evidence="5" id="KW-0067">ATP-binding</keyword>
<dbReference type="Proteomes" id="UP000293850">
    <property type="component" value="Chromosome"/>
</dbReference>
<dbReference type="AlphaFoldDB" id="A0A4P6WQR2"/>
<dbReference type="Gene3D" id="3.30.420.40">
    <property type="match status" value="2"/>
</dbReference>
<gene>
    <name evidence="10" type="ORF">E1B03_24905</name>
</gene>
<dbReference type="RefSeq" id="WP_133087095.1">
    <property type="nucleotide sequence ID" value="NZ_CP037864.1"/>
</dbReference>
<organism evidence="10 11">
    <name type="scientific">Citrobacter arsenatis</name>
    <dbReference type="NCBI Taxonomy" id="2546350"/>
    <lineage>
        <taxon>Bacteria</taxon>
        <taxon>Pseudomonadati</taxon>
        <taxon>Pseudomonadota</taxon>
        <taxon>Gammaproteobacteria</taxon>
        <taxon>Enterobacterales</taxon>
        <taxon>Enterobacteriaceae</taxon>
        <taxon>Citrobacter</taxon>
    </lineage>
</organism>
<proteinExistence type="inferred from homology"/>